<evidence type="ECO:0000259" key="1">
    <source>
        <dbReference type="Pfam" id="PF25355"/>
    </source>
</evidence>
<keyword evidence="3" id="KW-1185">Reference proteome</keyword>
<dbReference type="InterPro" id="IPR057204">
    <property type="entry name" value="DUF7882"/>
</dbReference>
<dbReference type="Pfam" id="PF25355">
    <property type="entry name" value="DUF7882"/>
    <property type="match status" value="1"/>
</dbReference>
<gene>
    <name evidence="2" type="ORF">GCM10009655_05990</name>
</gene>
<feature type="domain" description="DUF7882" evidence="1">
    <location>
        <begin position="17"/>
        <end position="112"/>
    </location>
</feature>
<dbReference type="Proteomes" id="UP001500943">
    <property type="component" value="Unassembled WGS sequence"/>
</dbReference>
<comment type="caution">
    <text evidence="2">The sequence shown here is derived from an EMBL/GenBank/DDBJ whole genome shotgun (WGS) entry which is preliminary data.</text>
</comment>
<proteinExistence type="predicted"/>
<name>A0ABN1VFX6_9MICO</name>
<reference evidence="2 3" key="1">
    <citation type="journal article" date="2019" name="Int. J. Syst. Evol. Microbiol.">
        <title>The Global Catalogue of Microorganisms (GCM) 10K type strain sequencing project: providing services to taxonomists for standard genome sequencing and annotation.</title>
        <authorList>
            <consortium name="The Broad Institute Genomics Platform"/>
            <consortium name="The Broad Institute Genome Sequencing Center for Infectious Disease"/>
            <person name="Wu L."/>
            <person name="Ma J."/>
        </authorList>
    </citation>
    <scope>NUCLEOTIDE SEQUENCE [LARGE SCALE GENOMIC DNA]</scope>
    <source>
        <strain evidence="2 3">JCM 12762</strain>
    </source>
</reference>
<protein>
    <recommendedName>
        <fullName evidence="1">DUF7882 domain-containing protein</fullName>
    </recommendedName>
</protein>
<organism evidence="2 3">
    <name type="scientific">Rhodoglobus aureus</name>
    <dbReference type="NCBI Taxonomy" id="191497"/>
    <lineage>
        <taxon>Bacteria</taxon>
        <taxon>Bacillati</taxon>
        <taxon>Actinomycetota</taxon>
        <taxon>Actinomycetes</taxon>
        <taxon>Micrococcales</taxon>
        <taxon>Microbacteriaceae</taxon>
        <taxon>Rhodoglobus</taxon>
    </lineage>
</organism>
<evidence type="ECO:0000313" key="2">
    <source>
        <dbReference type="EMBL" id="GAA1209714.1"/>
    </source>
</evidence>
<sequence length="129" mass="14405">MTFSVAFAETMAQYMEMGQFVYGAGAKYDFTDRTLAHVKVAAGLKLRRQESFYLSWVKPASEGSGRVTVWLSPSIPVQFQFKTPHPEDLNRVWLKALAMTALSDRGMVVLDEEEAAAYVRDHPPTLSTG</sequence>
<accession>A0ABN1VFX6</accession>
<dbReference type="EMBL" id="BAAAKW010000016">
    <property type="protein sequence ID" value="GAA1209714.1"/>
    <property type="molecule type" value="Genomic_DNA"/>
</dbReference>
<evidence type="ECO:0000313" key="3">
    <source>
        <dbReference type="Proteomes" id="UP001500943"/>
    </source>
</evidence>